<evidence type="ECO:0000256" key="4">
    <source>
        <dbReference type="ARBA" id="ARBA00022840"/>
    </source>
</evidence>
<proteinExistence type="inferred from homology"/>
<comment type="similarity">
    <text evidence="1">Belongs to the ABC transporter superfamily.</text>
</comment>
<dbReference type="PANTHER" id="PTHR43820:SF2">
    <property type="entry name" value="ABC TRANSPORTER ATP-BINDING PROTEIN"/>
    <property type="match status" value="1"/>
</dbReference>
<reference evidence="7 8" key="1">
    <citation type="journal article" date="2022" name="ISME Commun">
        <title>Vulcanimicrobium alpinus gen. nov. sp. nov., the first cultivated representative of the candidate phylum 'Eremiobacterota', is a metabolically versatile aerobic anoxygenic phototroph.</title>
        <authorList>
            <person name="Yabe S."/>
            <person name="Muto K."/>
            <person name="Abe K."/>
            <person name="Yokota A."/>
            <person name="Staudigel H."/>
            <person name="Tebo B.M."/>
        </authorList>
    </citation>
    <scope>NUCLEOTIDE SEQUENCE [LARGE SCALE GENOMIC DNA]</scope>
    <source>
        <strain evidence="7 8">WC8-2</strain>
    </source>
</reference>
<keyword evidence="4 7" id="KW-0067">ATP-binding</keyword>
<dbReference type="InterPro" id="IPR003593">
    <property type="entry name" value="AAA+_ATPase"/>
</dbReference>
<dbReference type="RefSeq" id="WP_317997070.1">
    <property type="nucleotide sequence ID" value="NZ_AP025523.1"/>
</dbReference>
<gene>
    <name evidence="7" type="ORF">WPS_13580</name>
</gene>
<evidence type="ECO:0000256" key="1">
    <source>
        <dbReference type="ARBA" id="ARBA00005417"/>
    </source>
</evidence>
<evidence type="ECO:0000313" key="7">
    <source>
        <dbReference type="EMBL" id="BDE06082.1"/>
    </source>
</evidence>
<dbReference type="PROSITE" id="PS00211">
    <property type="entry name" value="ABC_TRANSPORTER_1"/>
    <property type="match status" value="1"/>
</dbReference>
<dbReference type="KEGG" id="vab:WPS_13580"/>
<dbReference type="GO" id="GO:0015658">
    <property type="term" value="F:branched-chain amino acid transmembrane transporter activity"/>
    <property type="evidence" value="ECO:0007669"/>
    <property type="project" value="TreeGrafter"/>
</dbReference>
<keyword evidence="5" id="KW-0029">Amino-acid transport</keyword>
<dbReference type="CDD" id="cd03224">
    <property type="entry name" value="ABC_TM1139_LivF_branched"/>
    <property type="match status" value="1"/>
</dbReference>
<organism evidence="7 8">
    <name type="scientific">Vulcanimicrobium alpinum</name>
    <dbReference type="NCBI Taxonomy" id="3016050"/>
    <lineage>
        <taxon>Bacteria</taxon>
        <taxon>Bacillati</taxon>
        <taxon>Vulcanimicrobiota</taxon>
        <taxon>Vulcanimicrobiia</taxon>
        <taxon>Vulcanimicrobiales</taxon>
        <taxon>Vulcanimicrobiaceae</taxon>
        <taxon>Vulcanimicrobium</taxon>
    </lineage>
</organism>
<evidence type="ECO:0000256" key="3">
    <source>
        <dbReference type="ARBA" id="ARBA00022741"/>
    </source>
</evidence>
<dbReference type="PANTHER" id="PTHR43820">
    <property type="entry name" value="HIGH-AFFINITY BRANCHED-CHAIN AMINO ACID TRANSPORT ATP-BINDING PROTEIN LIVF"/>
    <property type="match status" value="1"/>
</dbReference>
<dbReference type="PROSITE" id="PS50893">
    <property type="entry name" value="ABC_TRANSPORTER_2"/>
    <property type="match status" value="1"/>
</dbReference>
<accession>A0AAN1XXI3</accession>
<protein>
    <submittedName>
        <fullName evidence="7">ABC transporter ATP-binding protein</fullName>
    </submittedName>
</protein>
<sequence length="231" mass="25184">MLLELRNVNAYYDKSHVLQNVSLQVDAGEVVALLGRNGSGRSTTCKTIMGLVNAKTGQVLFKGKEITNKTPFALAQLGIAFVPEDRRIFPNLTVGENLRLAALAGRKGAWTEKRIYEYFAVLGERKDKPAKLSGGEQQMLAIARALVANPDIILLDEPMEGLAPLIARNVEEVVRAIRSEGNTILLVEQNAHVAMSLSDRGYVLSNGRVVGQGSIAELKADEAMMHRYLAV</sequence>
<keyword evidence="2" id="KW-0813">Transport</keyword>
<keyword evidence="8" id="KW-1185">Reference proteome</keyword>
<dbReference type="SUPFAM" id="SSF52540">
    <property type="entry name" value="P-loop containing nucleoside triphosphate hydrolases"/>
    <property type="match status" value="1"/>
</dbReference>
<dbReference type="SMART" id="SM00382">
    <property type="entry name" value="AAA"/>
    <property type="match status" value="1"/>
</dbReference>
<dbReference type="InterPro" id="IPR003439">
    <property type="entry name" value="ABC_transporter-like_ATP-bd"/>
</dbReference>
<name>A0AAN1XXI3_UNVUL</name>
<dbReference type="Pfam" id="PF00005">
    <property type="entry name" value="ABC_tran"/>
    <property type="match status" value="1"/>
</dbReference>
<feature type="domain" description="ABC transporter" evidence="6">
    <location>
        <begin position="3"/>
        <end position="231"/>
    </location>
</feature>
<dbReference type="GO" id="GO:0005524">
    <property type="term" value="F:ATP binding"/>
    <property type="evidence" value="ECO:0007669"/>
    <property type="project" value="UniProtKB-KW"/>
</dbReference>
<evidence type="ECO:0000259" key="6">
    <source>
        <dbReference type="PROSITE" id="PS50893"/>
    </source>
</evidence>
<dbReference type="InterPro" id="IPR027417">
    <property type="entry name" value="P-loop_NTPase"/>
</dbReference>
<evidence type="ECO:0000256" key="2">
    <source>
        <dbReference type="ARBA" id="ARBA00022448"/>
    </source>
</evidence>
<dbReference type="Proteomes" id="UP001317532">
    <property type="component" value="Chromosome"/>
</dbReference>
<dbReference type="GO" id="GO:0016887">
    <property type="term" value="F:ATP hydrolysis activity"/>
    <property type="evidence" value="ECO:0007669"/>
    <property type="project" value="InterPro"/>
</dbReference>
<dbReference type="GO" id="GO:0015807">
    <property type="term" value="P:L-amino acid transport"/>
    <property type="evidence" value="ECO:0007669"/>
    <property type="project" value="TreeGrafter"/>
</dbReference>
<dbReference type="Gene3D" id="3.40.50.300">
    <property type="entry name" value="P-loop containing nucleotide triphosphate hydrolases"/>
    <property type="match status" value="1"/>
</dbReference>
<dbReference type="AlphaFoldDB" id="A0AAN1XXI3"/>
<keyword evidence="3" id="KW-0547">Nucleotide-binding</keyword>
<evidence type="ECO:0000313" key="8">
    <source>
        <dbReference type="Proteomes" id="UP001317532"/>
    </source>
</evidence>
<evidence type="ECO:0000256" key="5">
    <source>
        <dbReference type="ARBA" id="ARBA00022970"/>
    </source>
</evidence>
<dbReference type="InterPro" id="IPR052156">
    <property type="entry name" value="BCAA_Transport_ATP-bd_LivF"/>
</dbReference>
<dbReference type="EMBL" id="AP025523">
    <property type="protein sequence ID" value="BDE06082.1"/>
    <property type="molecule type" value="Genomic_DNA"/>
</dbReference>
<dbReference type="InterPro" id="IPR017871">
    <property type="entry name" value="ABC_transporter-like_CS"/>
</dbReference>